<protein>
    <submittedName>
        <fullName evidence="1">Uncharacterized protein</fullName>
    </submittedName>
</protein>
<proteinExistence type="predicted"/>
<name>A0A0J9HF17_AJEDA</name>
<dbReference type="Proteomes" id="UP000007802">
    <property type="component" value="Unassembled WGS sequence"/>
</dbReference>
<dbReference type="AlphaFoldDB" id="A0A0J9HF17"/>
<sequence length="211" mass="24652">MTLEEINHLFAQSGVSAQHVVQHIQKERRGARLVGENGHEIRLVPPKETSEDAEGKFKHSAAQRGIAKEAFLCYKLINRHSFYLLERPIRPHFVRAKLIHLVIHMEPQDLPKPIRNRLQIFQFELLLGTLARRKIPLHLRQTRVDTLVLHKQLEFVIFNFKRWHTLAQVRKHQLLLNPMVDLQVIAEVCSNFDELLHRHVLWKLVGNAGVV</sequence>
<organism evidence="1">
    <name type="scientific">Ajellomyces dermatitidis (strain ATCC 18188 / CBS 674.68)</name>
    <name type="common">Blastomyces dermatitidis</name>
    <dbReference type="NCBI Taxonomy" id="653446"/>
    <lineage>
        <taxon>Eukaryota</taxon>
        <taxon>Fungi</taxon>
        <taxon>Dikarya</taxon>
        <taxon>Ascomycota</taxon>
        <taxon>Pezizomycotina</taxon>
        <taxon>Eurotiomycetes</taxon>
        <taxon>Eurotiomycetidae</taxon>
        <taxon>Onygenales</taxon>
        <taxon>Ajellomycetaceae</taxon>
        <taxon>Blastomyces</taxon>
    </lineage>
</organism>
<gene>
    <name evidence="1" type="ORF">BDDG_12222</name>
</gene>
<evidence type="ECO:0000313" key="1">
    <source>
        <dbReference type="EMBL" id="KMW67624.1"/>
    </source>
</evidence>
<accession>A0A0J9HF17</accession>
<dbReference type="EMBL" id="GG749429">
    <property type="protein sequence ID" value="KMW67624.1"/>
    <property type="molecule type" value="Genomic_DNA"/>
</dbReference>
<reference evidence="1" key="1">
    <citation type="submission" date="2010-03" db="EMBL/GenBank/DDBJ databases">
        <title>Annotation of Blastomyces dermatitidis strain ATCC 18188.</title>
        <authorList>
            <consortium name="The Broad Institute Genome Sequencing Platform"/>
            <consortium name="Broad Institute Genome Sequencing Center for Infectious Disease."/>
            <person name="Cuomo C."/>
            <person name="Klein B."/>
            <person name="Sullivan T."/>
            <person name="Heitman J."/>
            <person name="Young S."/>
            <person name="Zeng Q."/>
            <person name="Gargeya S."/>
            <person name="Alvarado L."/>
            <person name="Berlin A.M."/>
            <person name="Chapman S.B."/>
            <person name="Chen Z."/>
            <person name="Freedman E."/>
            <person name="Gellesch M."/>
            <person name="Goldberg J."/>
            <person name="Griggs A."/>
            <person name="Gujja S."/>
            <person name="Heilman E."/>
            <person name="Heiman D."/>
            <person name="Howarth C."/>
            <person name="Mehta T."/>
            <person name="Neiman D."/>
            <person name="Pearson M."/>
            <person name="Roberts A."/>
            <person name="Saif S."/>
            <person name="Shea T."/>
            <person name="Shenoy N."/>
            <person name="Sisk P."/>
            <person name="Stolte C."/>
            <person name="Sykes S."/>
            <person name="White J."/>
            <person name="Yandava C."/>
            <person name="Haas B."/>
            <person name="Nusbaum C."/>
            <person name="Birren B."/>
        </authorList>
    </citation>
    <scope>NUCLEOTIDE SEQUENCE</scope>
    <source>
        <strain evidence="1">ATCC 18188</strain>
    </source>
</reference>